<protein>
    <recommendedName>
        <fullName evidence="11">Starch synthase, chloroplastic/amyloplastic</fullName>
        <ecNumber evidence="11">2.4.1.-</ecNumber>
    </recommendedName>
</protein>
<evidence type="ECO:0000256" key="5">
    <source>
        <dbReference type="ARBA" id="ARBA00022640"/>
    </source>
</evidence>
<evidence type="ECO:0000256" key="2">
    <source>
        <dbReference type="ARBA" id="ARBA00004727"/>
    </source>
</evidence>
<evidence type="ECO:0000256" key="8">
    <source>
        <dbReference type="ARBA" id="ARBA00022922"/>
    </source>
</evidence>
<keyword evidence="6 11" id="KW-0328">Glycosyltransferase</keyword>
<feature type="region of interest" description="Disordered" evidence="12">
    <location>
        <begin position="50"/>
        <end position="76"/>
    </location>
</feature>
<keyword evidence="4 11" id="KW-0150">Chloroplast</keyword>
<comment type="caution">
    <text evidence="15">The sequence shown here is derived from an EMBL/GenBank/DDBJ whole genome shotgun (WGS) entry which is preliminary data.</text>
</comment>
<dbReference type="AlphaFoldDB" id="A0A8K0DR90"/>
<dbReference type="FunFam" id="3.40.50.2000:FF:000048">
    <property type="entry name" value="Starch synthase, chloroplastic/amyloplastic"/>
    <property type="match status" value="1"/>
</dbReference>
<dbReference type="EC" id="2.4.1.-" evidence="11"/>
<dbReference type="GO" id="GO:0009011">
    <property type="term" value="F:alpha-1,4-glucan glucosyltransferase (ADP-glucose donor) activity"/>
    <property type="evidence" value="ECO:0007669"/>
    <property type="project" value="UniProtKB-EC"/>
</dbReference>
<dbReference type="GO" id="GO:0009501">
    <property type="term" value="C:amyloplast"/>
    <property type="evidence" value="ECO:0007669"/>
    <property type="project" value="UniProtKB-SubCell"/>
</dbReference>
<evidence type="ECO:0000256" key="9">
    <source>
        <dbReference type="ARBA" id="ARBA00022946"/>
    </source>
</evidence>
<gene>
    <name evidence="15" type="ORF">FNV43_RR23911</name>
</gene>
<name>A0A8K0DR90_9ROSA</name>
<dbReference type="CDD" id="cd03791">
    <property type="entry name" value="GT5_Glycogen_synthase_DULL1-like"/>
    <property type="match status" value="1"/>
</dbReference>
<dbReference type="PANTHER" id="PTHR45825:SF11">
    <property type="entry name" value="ALPHA AMYLASE DOMAIN-CONTAINING PROTEIN"/>
    <property type="match status" value="1"/>
</dbReference>
<feature type="domain" description="Starch synthase catalytic" evidence="14">
    <location>
        <begin position="140"/>
        <end position="398"/>
    </location>
</feature>
<dbReference type="GO" id="GO:0004373">
    <property type="term" value="F:alpha-1,4-glucan glucosyltransferase (UDP-glucose donor) activity"/>
    <property type="evidence" value="ECO:0007669"/>
    <property type="project" value="InterPro"/>
</dbReference>
<evidence type="ECO:0000259" key="13">
    <source>
        <dbReference type="Pfam" id="PF00534"/>
    </source>
</evidence>
<comment type="subcellular location">
    <subcellularLocation>
        <location evidence="11">Plastid</location>
        <location evidence="11">Chloroplast</location>
    </subcellularLocation>
    <subcellularLocation>
        <location evidence="11">Plastid</location>
        <location evidence="11">Amyloplast</location>
    </subcellularLocation>
</comment>
<proteinExistence type="inferred from homology"/>
<dbReference type="GO" id="GO:0010021">
    <property type="term" value="P:amylopectin biosynthetic process"/>
    <property type="evidence" value="ECO:0007669"/>
    <property type="project" value="UniProtKB-ARBA"/>
</dbReference>
<dbReference type="InterPro" id="IPR013534">
    <property type="entry name" value="Starch_synth_cat_dom"/>
</dbReference>
<evidence type="ECO:0000256" key="12">
    <source>
        <dbReference type="SAM" id="MobiDB-lite"/>
    </source>
</evidence>
<keyword evidence="5" id="KW-0934">Plastid</keyword>
<dbReference type="OrthoDB" id="512920at2759"/>
<evidence type="ECO:0000313" key="16">
    <source>
        <dbReference type="Proteomes" id="UP000796880"/>
    </source>
</evidence>
<evidence type="ECO:0000256" key="7">
    <source>
        <dbReference type="ARBA" id="ARBA00022679"/>
    </source>
</evidence>
<dbReference type="Proteomes" id="UP000796880">
    <property type="component" value="Unassembled WGS sequence"/>
</dbReference>
<comment type="pathway">
    <text evidence="2 11">Glycan biosynthesis; starch biosynthesis.</text>
</comment>
<comment type="catalytic activity">
    <reaction evidence="1">
        <text>[(1-&gt;4)-alpha-D-glucosyl](n) + ADP-alpha-D-glucose = [(1-&gt;4)-alpha-D-glucosyl](n+1) + ADP + H(+)</text>
        <dbReference type="Rhea" id="RHEA:18189"/>
        <dbReference type="Rhea" id="RHEA-COMP:9584"/>
        <dbReference type="Rhea" id="RHEA-COMP:9587"/>
        <dbReference type="ChEBI" id="CHEBI:15378"/>
        <dbReference type="ChEBI" id="CHEBI:15444"/>
        <dbReference type="ChEBI" id="CHEBI:57498"/>
        <dbReference type="ChEBI" id="CHEBI:456216"/>
        <dbReference type="EC" id="2.4.1.21"/>
    </reaction>
</comment>
<keyword evidence="9" id="KW-0809">Transit peptide</keyword>
<evidence type="ECO:0000256" key="10">
    <source>
        <dbReference type="ARBA" id="ARBA00023234"/>
    </source>
</evidence>
<evidence type="ECO:0000256" key="11">
    <source>
        <dbReference type="RuleBase" id="RU361232"/>
    </source>
</evidence>
<dbReference type="SUPFAM" id="SSF53756">
    <property type="entry name" value="UDP-Glycosyltransferase/glycogen phosphorylase"/>
    <property type="match status" value="1"/>
</dbReference>
<dbReference type="EMBL" id="VOIH02000011">
    <property type="protein sequence ID" value="KAF3432809.1"/>
    <property type="molecule type" value="Genomic_DNA"/>
</dbReference>
<organism evidence="15 16">
    <name type="scientific">Rhamnella rubrinervis</name>
    <dbReference type="NCBI Taxonomy" id="2594499"/>
    <lineage>
        <taxon>Eukaryota</taxon>
        <taxon>Viridiplantae</taxon>
        <taxon>Streptophyta</taxon>
        <taxon>Embryophyta</taxon>
        <taxon>Tracheophyta</taxon>
        <taxon>Spermatophyta</taxon>
        <taxon>Magnoliopsida</taxon>
        <taxon>eudicotyledons</taxon>
        <taxon>Gunneridae</taxon>
        <taxon>Pentapetalae</taxon>
        <taxon>rosids</taxon>
        <taxon>fabids</taxon>
        <taxon>Rosales</taxon>
        <taxon>Rhamnaceae</taxon>
        <taxon>rhamnoid group</taxon>
        <taxon>Rhamneae</taxon>
        <taxon>Rhamnella</taxon>
    </lineage>
</organism>
<keyword evidence="8 11" id="KW-0750">Starch biosynthesis</keyword>
<dbReference type="GO" id="GO:0009507">
    <property type="term" value="C:chloroplast"/>
    <property type="evidence" value="ECO:0007669"/>
    <property type="project" value="UniProtKB-SubCell"/>
</dbReference>
<dbReference type="Gene3D" id="3.40.50.2000">
    <property type="entry name" value="Glycogen Phosphorylase B"/>
    <property type="match status" value="2"/>
</dbReference>
<dbReference type="NCBIfam" id="TIGR02095">
    <property type="entry name" value="glgA"/>
    <property type="match status" value="1"/>
</dbReference>
<dbReference type="UniPathway" id="UPA00152"/>
<keyword evidence="7" id="KW-0808">Transferase</keyword>
<reference evidence="15" key="1">
    <citation type="submission" date="2020-03" db="EMBL/GenBank/DDBJ databases">
        <title>A high-quality chromosome-level genome assembly of a woody plant with both climbing and erect habits, Rhamnella rubrinervis.</title>
        <authorList>
            <person name="Lu Z."/>
            <person name="Yang Y."/>
            <person name="Zhu X."/>
            <person name="Sun Y."/>
        </authorList>
    </citation>
    <scope>NUCLEOTIDE SEQUENCE</scope>
    <source>
        <strain evidence="15">BYM</strain>
        <tissue evidence="15">Leaf</tissue>
    </source>
</reference>
<feature type="domain" description="Glycosyl transferase family 1" evidence="13">
    <location>
        <begin position="455"/>
        <end position="572"/>
    </location>
</feature>
<dbReference type="InterPro" id="IPR011835">
    <property type="entry name" value="GS/SS"/>
</dbReference>
<evidence type="ECO:0000313" key="15">
    <source>
        <dbReference type="EMBL" id="KAF3432809.1"/>
    </source>
</evidence>
<keyword evidence="10 11" id="KW-0035">Amyloplast</keyword>
<dbReference type="InterPro" id="IPR001296">
    <property type="entry name" value="Glyco_trans_1"/>
</dbReference>
<dbReference type="Pfam" id="PF08323">
    <property type="entry name" value="Glyco_transf_5"/>
    <property type="match status" value="1"/>
</dbReference>
<evidence type="ECO:0000256" key="3">
    <source>
        <dbReference type="ARBA" id="ARBA00010281"/>
    </source>
</evidence>
<dbReference type="Pfam" id="PF00534">
    <property type="entry name" value="Glycos_transf_1"/>
    <property type="match status" value="1"/>
</dbReference>
<sequence>MESLRITGLIPCSSFTNVLQARLSSRIINGKVGFASLWGRGIRSRSLRLRGSVSSGGNEGALGGLQDESSTVKDEKKKKKGLILGTERDGSGSVIGFQLIPQSGETEAVDSSHDDATTKNVEEAADIDGKEEAKTKVTYNIVFVTSEAAPYSKTGGLGDVCGSLPIALAARGHRVMVVSPRYLNGTPSDNKFAGALDLDCRIKLYCFGGEHDVAFFHEYREGVDWVFVDHPSYHRPGNPYGDSYGAFGDNQFRFTLLCHAACEAPLVLPLGGFTYGEKCLFIVNDWHAGLVPVLLAAKYRLYGVYKDARSILTIHNLAHQGVEPAATYKNLGLPPEWYGALEWVFPTWARTHALDTGEAVNILKGAIVTADRILTVSQGYSWEITTAEGGYGLNGLLSSRKSVINGITNGIDIVEWDPSSDESIDFHYSVDDLSGKVKCKIALQKELDLPVRPECPLIGFIGRLDYQKGIDLIRLAIPDIMEDDVQFVMLGSGDPQFENWMRATESAYKNKFRGWVGFNVPISHRITAGCDILLMPSRFEPCGLNQLYAMRYGTVPVVHATGGLRDTVEIFNPYAQGGRGEGTGWTFSPLTKESLLAALRIAVETFRDHKSSWEGLMKRGMEKDFTWESSAVKYEQAFKWTFLDPPYVS</sequence>
<evidence type="ECO:0000259" key="14">
    <source>
        <dbReference type="Pfam" id="PF08323"/>
    </source>
</evidence>
<keyword evidence="16" id="KW-1185">Reference proteome</keyword>
<dbReference type="HAMAP" id="MF_00484">
    <property type="entry name" value="Glycogen_synth"/>
    <property type="match status" value="1"/>
</dbReference>
<evidence type="ECO:0000256" key="4">
    <source>
        <dbReference type="ARBA" id="ARBA00022528"/>
    </source>
</evidence>
<comment type="similarity">
    <text evidence="3 11">Belongs to the glycosyltransferase 1 family. Bacterial/plant glycogen synthase subfamily.</text>
</comment>
<accession>A0A8K0DR90</accession>
<dbReference type="PANTHER" id="PTHR45825">
    <property type="entry name" value="GRANULE-BOUND STARCH SYNTHASE 1, CHLOROPLASTIC/AMYLOPLASTIC"/>
    <property type="match status" value="1"/>
</dbReference>
<evidence type="ECO:0000256" key="6">
    <source>
        <dbReference type="ARBA" id="ARBA00022676"/>
    </source>
</evidence>
<dbReference type="GO" id="GO:0019252">
    <property type="term" value="P:starch biosynthetic process"/>
    <property type="evidence" value="ECO:0007669"/>
    <property type="project" value="UniProtKB-UniRule"/>
</dbReference>
<evidence type="ECO:0000256" key="1">
    <source>
        <dbReference type="ARBA" id="ARBA00001478"/>
    </source>
</evidence>